<organism evidence="2">
    <name type="scientific">Arion vulgaris</name>
    <dbReference type="NCBI Taxonomy" id="1028688"/>
    <lineage>
        <taxon>Eukaryota</taxon>
        <taxon>Metazoa</taxon>
        <taxon>Spiralia</taxon>
        <taxon>Lophotrochozoa</taxon>
        <taxon>Mollusca</taxon>
        <taxon>Gastropoda</taxon>
        <taxon>Heterobranchia</taxon>
        <taxon>Euthyneura</taxon>
        <taxon>Panpulmonata</taxon>
        <taxon>Eupulmonata</taxon>
        <taxon>Stylommatophora</taxon>
        <taxon>Helicina</taxon>
        <taxon>Arionoidea</taxon>
        <taxon>Arionidae</taxon>
        <taxon>Arion</taxon>
    </lineage>
</organism>
<dbReference type="EMBL" id="HACG01044688">
    <property type="protein sequence ID" value="CEK91553.1"/>
    <property type="molecule type" value="Transcribed_RNA"/>
</dbReference>
<accession>A0A0B7BEZ3</accession>
<dbReference type="InterPro" id="IPR036397">
    <property type="entry name" value="RNaseH_sf"/>
</dbReference>
<dbReference type="Pfam" id="PF00075">
    <property type="entry name" value="RNase_H"/>
    <property type="match status" value="1"/>
</dbReference>
<feature type="non-terminal residue" evidence="2">
    <location>
        <position position="1"/>
    </location>
</feature>
<evidence type="ECO:0000313" key="2">
    <source>
        <dbReference type="EMBL" id="CEK91553.1"/>
    </source>
</evidence>
<proteinExistence type="predicted"/>
<dbReference type="AlphaFoldDB" id="A0A0B7BEZ3"/>
<name>A0A0B7BEZ3_9EUPU</name>
<feature type="domain" description="RNase H type-1" evidence="1">
    <location>
        <begin position="47"/>
        <end position="116"/>
    </location>
</feature>
<dbReference type="SUPFAM" id="SSF53098">
    <property type="entry name" value="Ribonuclease H-like"/>
    <property type="match status" value="1"/>
</dbReference>
<dbReference type="InterPro" id="IPR012337">
    <property type="entry name" value="RNaseH-like_sf"/>
</dbReference>
<dbReference type="Gene3D" id="3.30.420.10">
    <property type="entry name" value="Ribonuclease H-like superfamily/Ribonuclease H"/>
    <property type="match status" value="1"/>
</dbReference>
<reference evidence="2" key="1">
    <citation type="submission" date="2014-12" db="EMBL/GenBank/DDBJ databases">
        <title>Insight into the proteome of Arion vulgaris.</title>
        <authorList>
            <person name="Aradska J."/>
            <person name="Bulat T."/>
            <person name="Smidak R."/>
            <person name="Sarate P."/>
            <person name="Gangsoo J."/>
            <person name="Sialana F."/>
            <person name="Bilban M."/>
            <person name="Lubec G."/>
        </authorList>
    </citation>
    <scope>NUCLEOTIDE SEQUENCE</scope>
    <source>
        <tissue evidence="2">Skin</tissue>
    </source>
</reference>
<evidence type="ECO:0000259" key="1">
    <source>
        <dbReference type="PROSITE" id="PS50879"/>
    </source>
</evidence>
<dbReference type="GO" id="GO:0003676">
    <property type="term" value="F:nucleic acid binding"/>
    <property type="evidence" value="ECO:0007669"/>
    <property type="project" value="InterPro"/>
</dbReference>
<dbReference type="InterPro" id="IPR002156">
    <property type="entry name" value="RNaseH_domain"/>
</dbReference>
<protein>
    <recommendedName>
        <fullName evidence="1">RNase H type-1 domain-containing protein</fullName>
    </recommendedName>
</protein>
<dbReference type="PROSITE" id="PS50879">
    <property type="entry name" value="RNASE_H_1"/>
    <property type="match status" value="1"/>
</dbReference>
<sequence length="116" mass="12899">HGEEWIPISTEHKQSFVVVTMINKPSQDSLLTIVNAEVEAIIHDYTSNEDVVVFTDGSVIWHSRSAWAFMARAKGKIIKEASGAYTTTTSSETMEVMAVTESLEWQTFTPACMLSN</sequence>
<gene>
    <name evidence="2" type="primary">ORF183578</name>
</gene>
<dbReference type="GO" id="GO:0004523">
    <property type="term" value="F:RNA-DNA hybrid ribonuclease activity"/>
    <property type="evidence" value="ECO:0007669"/>
    <property type="project" value="InterPro"/>
</dbReference>